<evidence type="ECO:0000256" key="10">
    <source>
        <dbReference type="ARBA" id="ARBA00023157"/>
    </source>
</evidence>
<evidence type="ECO:0000256" key="3">
    <source>
        <dbReference type="ARBA" id="ARBA00022692"/>
    </source>
</evidence>
<keyword evidence="6" id="KW-0560">Oxidoreductase</keyword>
<keyword evidence="9 12" id="KW-0472">Membrane</keyword>
<dbReference type="InterPro" id="IPR003780">
    <property type="entry name" value="COX15/CtaA_fam"/>
</dbReference>
<comment type="subcellular location">
    <subcellularLocation>
        <location evidence="1">Membrane</location>
        <topology evidence="1">Multi-pass membrane protein</topology>
    </subcellularLocation>
</comment>
<dbReference type="InterPro" id="IPR050450">
    <property type="entry name" value="COX15/CtaA_HemeA_synthase"/>
</dbReference>
<evidence type="ECO:0000256" key="8">
    <source>
        <dbReference type="ARBA" id="ARBA00023133"/>
    </source>
</evidence>
<dbReference type="InterPro" id="IPR036259">
    <property type="entry name" value="MFS_trans_sf"/>
</dbReference>
<dbReference type="GO" id="GO:0006784">
    <property type="term" value="P:heme A biosynthetic process"/>
    <property type="evidence" value="ECO:0007669"/>
    <property type="project" value="InterPro"/>
</dbReference>
<keyword evidence="7" id="KW-0408">Iron</keyword>
<evidence type="ECO:0000256" key="11">
    <source>
        <dbReference type="ARBA" id="ARBA00023444"/>
    </source>
</evidence>
<protein>
    <submittedName>
        <fullName evidence="13">Cytochrome c oxidase assembly protein subunit 15</fullName>
    </submittedName>
</protein>
<dbReference type="Proteomes" id="UP000547973">
    <property type="component" value="Unassembled WGS sequence"/>
</dbReference>
<proteinExistence type="predicted"/>
<dbReference type="PANTHER" id="PTHR35457:SF1">
    <property type="entry name" value="HEME A SYNTHASE"/>
    <property type="match status" value="1"/>
</dbReference>
<evidence type="ECO:0000256" key="12">
    <source>
        <dbReference type="SAM" id="Phobius"/>
    </source>
</evidence>
<comment type="caution">
    <text evidence="13">The sequence shown here is derived from an EMBL/GenBank/DDBJ whole genome shotgun (WGS) entry which is preliminary data.</text>
</comment>
<comment type="pathway">
    <text evidence="11">Porphyrin-containing compound metabolism.</text>
</comment>
<keyword evidence="5 12" id="KW-1133">Transmembrane helix</keyword>
<dbReference type="EMBL" id="JACBZO010000001">
    <property type="protein sequence ID" value="NYI41622.1"/>
    <property type="molecule type" value="Genomic_DNA"/>
</dbReference>
<sequence>MTIEAPATTVRRLARFRNFLGRHTRGLTIANIFAQGGIIVTGGAVRLTSSGLGCSTWPECEPGHFTPEAFNASNIHPYVEFGNRTLTGVLGVVTVALAIAMWNSRRELRWWGLLPLLGVIGQAILGGIVVLAKLNPVLVSPHLLLSMGLVWQAVWLALRFRDAPRRESRICIKKALRTSVLLLGAVLVFGTLTTGAGPHSGDAAATQRLGLDPTEVAKAHAGVVWVFIAVLAYLIWKVRKDRSEGAHDEVRKAWVVLVAVTLAQAAIGYIQFFTGLPELIVGMHLAGAAALTAAHSAAYYLLKRDRSKVRAQATS</sequence>
<keyword evidence="2" id="KW-1003">Cell membrane</keyword>
<feature type="transmembrane region" description="Helical" evidence="12">
    <location>
        <begin position="179"/>
        <end position="197"/>
    </location>
</feature>
<dbReference type="GO" id="GO:0016020">
    <property type="term" value="C:membrane"/>
    <property type="evidence" value="ECO:0007669"/>
    <property type="project" value="UniProtKB-SubCell"/>
</dbReference>
<feature type="transmembrane region" description="Helical" evidence="12">
    <location>
        <begin position="138"/>
        <end position="158"/>
    </location>
</feature>
<evidence type="ECO:0000256" key="4">
    <source>
        <dbReference type="ARBA" id="ARBA00022723"/>
    </source>
</evidence>
<keyword evidence="14" id="KW-1185">Reference proteome</keyword>
<evidence type="ECO:0000256" key="5">
    <source>
        <dbReference type="ARBA" id="ARBA00022989"/>
    </source>
</evidence>
<evidence type="ECO:0000256" key="9">
    <source>
        <dbReference type="ARBA" id="ARBA00023136"/>
    </source>
</evidence>
<keyword evidence="10" id="KW-1015">Disulfide bond</keyword>
<name>A0A7Y9ZA70_9MICO</name>
<evidence type="ECO:0000256" key="2">
    <source>
        <dbReference type="ARBA" id="ARBA00022475"/>
    </source>
</evidence>
<keyword evidence="3 12" id="KW-0812">Transmembrane</keyword>
<feature type="transmembrane region" description="Helical" evidence="12">
    <location>
        <begin position="254"/>
        <end position="273"/>
    </location>
</feature>
<evidence type="ECO:0000256" key="1">
    <source>
        <dbReference type="ARBA" id="ARBA00004141"/>
    </source>
</evidence>
<gene>
    <name evidence="13" type="ORF">BKA03_001741</name>
</gene>
<dbReference type="RefSeq" id="WP_179397991.1">
    <property type="nucleotide sequence ID" value="NZ_JACBZO010000001.1"/>
</dbReference>
<accession>A0A7Y9ZA70</accession>
<dbReference type="Pfam" id="PF02628">
    <property type="entry name" value="COX15-CtaA"/>
    <property type="match status" value="1"/>
</dbReference>
<keyword evidence="4" id="KW-0479">Metal-binding</keyword>
<evidence type="ECO:0000313" key="13">
    <source>
        <dbReference type="EMBL" id="NYI41622.1"/>
    </source>
</evidence>
<dbReference type="GO" id="GO:0016491">
    <property type="term" value="F:oxidoreductase activity"/>
    <property type="evidence" value="ECO:0007669"/>
    <property type="project" value="UniProtKB-KW"/>
</dbReference>
<dbReference type="PANTHER" id="PTHR35457">
    <property type="entry name" value="HEME A SYNTHASE"/>
    <property type="match status" value="1"/>
</dbReference>
<feature type="transmembrane region" description="Helical" evidence="12">
    <location>
        <begin position="279"/>
        <end position="302"/>
    </location>
</feature>
<evidence type="ECO:0000256" key="6">
    <source>
        <dbReference type="ARBA" id="ARBA00023002"/>
    </source>
</evidence>
<feature type="transmembrane region" description="Helical" evidence="12">
    <location>
        <begin position="110"/>
        <end position="132"/>
    </location>
</feature>
<feature type="transmembrane region" description="Helical" evidence="12">
    <location>
        <begin position="85"/>
        <end position="103"/>
    </location>
</feature>
<dbReference type="AlphaFoldDB" id="A0A7Y9ZA70"/>
<organism evidence="13 14">
    <name type="scientific">Demequina lutea</name>
    <dbReference type="NCBI Taxonomy" id="431489"/>
    <lineage>
        <taxon>Bacteria</taxon>
        <taxon>Bacillati</taxon>
        <taxon>Actinomycetota</taxon>
        <taxon>Actinomycetes</taxon>
        <taxon>Micrococcales</taxon>
        <taxon>Demequinaceae</taxon>
        <taxon>Demequina</taxon>
    </lineage>
</organism>
<dbReference type="GO" id="GO:0046872">
    <property type="term" value="F:metal ion binding"/>
    <property type="evidence" value="ECO:0007669"/>
    <property type="project" value="UniProtKB-KW"/>
</dbReference>
<feature type="transmembrane region" description="Helical" evidence="12">
    <location>
        <begin position="217"/>
        <end position="234"/>
    </location>
</feature>
<evidence type="ECO:0000256" key="7">
    <source>
        <dbReference type="ARBA" id="ARBA00023004"/>
    </source>
</evidence>
<evidence type="ECO:0000313" key="14">
    <source>
        <dbReference type="Proteomes" id="UP000547973"/>
    </source>
</evidence>
<reference evidence="13 14" key="1">
    <citation type="submission" date="2020-07" db="EMBL/GenBank/DDBJ databases">
        <title>Sequencing the genomes of 1000 actinobacteria strains.</title>
        <authorList>
            <person name="Klenk H.-P."/>
        </authorList>
    </citation>
    <scope>NUCLEOTIDE SEQUENCE [LARGE SCALE GENOMIC DNA]</scope>
    <source>
        <strain evidence="13 14">DSM 19970</strain>
    </source>
</reference>
<dbReference type="SUPFAM" id="SSF103473">
    <property type="entry name" value="MFS general substrate transporter"/>
    <property type="match status" value="1"/>
</dbReference>
<keyword evidence="8" id="KW-0350">Heme biosynthesis</keyword>